<dbReference type="SUPFAM" id="SSF81383">
    <property type="entry name" value="F-box domain"/>
    <property type="match status" value="1"/>
</dbReference>
<dbReference type="Proteomes" id="UP001151752">
    <property type="component" value="Chromosome 11"/>
</dbReference>
<proteinExistence type="predicted"/>
<evidence type="ECO:0000313" key="3">
    <source>
        <dbReference type="Proteomes" id="UP001151752"/>
    </source>
</evidence>
<sequence length="500" mass="57017">MSDFLPEDLIQEILFKLPIKSLVRCTSLSRTWNSLIKSPAFISKHLQRTISSTDHQSLFLLRLCSKEREEQYSLRLDNQDFNEHMQLHFPFESFESYFHVIGSCNGLICLAKVIRRFTVSFIFWNPLIQKYVNIEPRILGHLYSFVGFGYDSRANDYKLIRMVNFQKSKFLSENFPKMELYSLNEGSWRSIPQTAPLRYDTDQHFSSAFLNGVVHWIANRADQHEGIHNVASFLSSVQFHIWVMKEYGVVESWTQLVLTFGAQGEGIPRALGIRKEELLMEKKRGWIVSGDLESQQVRDLRIWGEPFHTFTASPSLSMLRTSNGVSRIINTMSTGPLPLFVFLRRLMGLVVVFPSQLTQNSDLGKGWQAILVHRPLAAWLVRLSVSVTEAFPEGCDTVILVNLDTYMTVFVLSMPCCRATGNLAGDIIIGLGAHLSEISEEENILTMDSVERVPDLERLIGIEAAISNRSRGGKARVSEFGIQIEAHQFFIIRAESIARE</sequence>
<dbReference type="NCBIfam" id="TIGR01640">
    <property type="entry name" value="F_box_assoc_1"/>
    <property type="match status" value="1"/>
</dbReference>
<dbReference type="CDD" id="cd22157">
    <property type="entry name" value="F-box_AtFBW1-like"/>
    <property type="match status" value="1"/>
</dbReference>
<accession>A0A9Q0UDJ5</accession>
<comment type="caution">
    <text evidence="2">The sequence shown here is derived from an EMBL/GenBank/DDBJ whole genome shotgun (WGS) entry which is preliminary data.</text>
</comment>
<dbReference type="PROSITE" id="PS50181">
    <property type="entry name" value="FBOX"/>
    <property type="match status" value="1"/>
</dbReference>
<dbReference type="PANTHER" id="PTHR31672:SF13">
    <property type="entry name" value="F-BOX PROTEIN CPR30-LIKE"/>
    <property type="match status" value="1"/>
</dbReference>
<dbReference type="InterPro" id="IPR001810">
    <property type="entry name" value="F-box_dom"/>
</dbReference>
<dbReference type="InterPro" id="IPR006527">
    <property type="entry name" value="F-box-assoc_dom_typ1"/>
</dbReference>
<evidence type="ECO:0000313" key="2">
    <source>
        <dbReference type="EMBL" id="KAJ6728061.1"/>
    </source>
</evidence>
<protein>
    <submittedName>
        <fullName evidence="2">ASSOCIATED INTERACTION DOMAINS-CONTAINING PROTEIN putative ISOFORM 1-RELATED</fullName>
    </submittedName>
</protein>
<dbReference type="InterPro" id="IPR036047">
    <property type="entry name" value="F-box-like_dom_sf"/>
</dbReference>
<name>A0A9Q0UDJ5_9ROSI</name>
<dbReference type="Pfam" id="PF07734">
    <property type="entry name" value="FBA_1"/>
    <property type="match status" value="1"/>
</dbReference>
<dbReference type="InterPro" id="IPR017451">
    <property type="entry name" value="F-box-assoc_interact_dom"/>
</dbReference>
<dbReference type="AlphaFoldDB" id="A0A9Q0UDJ5"/>
<feature type="domain" description="F-box" evidence="1">
    <location>
        <begin position="1"/>
        <end position="49"/>
    </location>
</feature>
<dbReference type="PANTHER" id="PTHR31672">
    <property type="entry name" value="BNACNNG10540D PROTEIN"/>
    <property type="match status" value="1"/>
</dbReference>
<dbReference type="SMART" id="SM00256">
    <property type="entry name" value="FBOX"/>
    <property type="match status" value="1"/>
</dbReference>
<dbReference type="EMBL" id="JAPFFM010000012">
    <property type="protein sequence ID" value="KAJ6728061.1"/>
    <property type="molecule type" value="Genomic_DNA"/>
</dbReference>
<dbReference type="Gene3D" id="1.20.1280.50">
    <property type="match status" value="1"/>
</dbReference>
<reference evidence="2" key="2">
    <citation type="journal article" date="2023" name="Int. J. Mol. Sci.">
        <title>De Novo Assembly and Annotation of 11 Diverse Shrub Willow (Salix) Genomes Reveals Novel Gene Organization in Sex-Linked Regions.</title>
        <authorList>
            <person name="Hyden B."/>
            <person name="Feng K."/>
            <person name="Yates T.B."/>
            <person name="Jawdy S."/>
            <person name="Cereghino C."/>
            <person name="Smart L.B."/>
            <person name="Muchero W."/>
        </authorList>
    </citation>
    <scope>NUCLEOTIDE SEQUENCE</scope>
    <source>
        <tissue evidence="2">Shoot tip</tissue>
    </source>
</reference>
<evidence type="ECO:0000259" key="1">
    <source>
        <dbReference type="PROSITE" id="PS50181"/>
    </source>
</evidence>
<dbReference type="InterPro" id="IPR050796">
    <property type="entry name" value="SCF_F-box_component"/>
</dbReference>
<reference evidence="2" key="1">
    <citation type="submission" date="2022-11" db="EMBL/GenBank/DDBJ databases">
        <authorList>
            <person name="Hyden B.L."/>
            <person name="Feng K."/>
            <person name="Yates T."/>
            <person name="Jawdy S."/>
            <person name="Smart L.B."/>
            <person name="Muchero W."/>
        </authorList>
    </citation>
    <scope>NUCLEOTIDE SEQUENCE</scope>
    <source>
        <tissue evidence="2">Shoot tip</tissue>
    </source>
</reference>
<gene>
    <name evidence="2" type="ORF">OIU74_006168</name>
</gene>
<keyword evidence="3" id="KW-1185">Reference proteome</keyword>
<organism evidence="2 3">
    <name type="scientific">Salix koriyanagi</name>
    <dbReference type="NCBI Taxonomy" id="2511006"/>
    <lineage>
        <taxon>Eukaryota</taxon>
        <taxon>Viridiplantae</taxon>
        <taxon>Streptophyta</taxon>
        <taxon>Embryophyta</taxon>
        <taxon>Tracheophyta</taxon>
        <taxon>Spermatophyta</taxon>
        <taxon>Magnoliopsida</taxon>
        <taxon>eudicotyledons</taxon>
        <taxon>Gunneridae</taxon>
        <taxon>Pentapetalae</taxon>
        <taxon>rosids</taxon>
        <taxon>fabids</taxon>
        <taxon>Malpighiales</taxon>
        <taxon>Salicaceae</taxon>
        <taxon>Saliceae</taxon>
        <taxon>Salix</taxon>
    </lineage>
</organism>
<dbReference type="Pfam" id="PF00646">
    <property type="entry name" value="F-box"/>
    <property type="match status" value="1"/>
</dbReference>